<comment type="caution">
    <text evidence="1">The sequence shown here is derived from an EMBL/GenBank/DDBJ whole genome shotgun (WGS) entry which is preliminary data.</text>
</comment>
<keyword evidence="2" id="KW-1185">Reference proteome</keyword>
<evidence type="ECO:0000313" key="2">
    <source>
        <dbReference type="Proteomes" id="UP000614350"/>
    </source>
</evidence>
<proteinExistence type="predicted"/>
<dbReference type="AlphaFoldDB" id="A0A834KGW2"/>
<organism evidence="1 2">
    <name type="scientific">Vespula vulgaris</name>
    <name type="common">Yellow jacket</name>
    <name type="synonym">Wasp</name>
    <dbReference type="NCBI Taxonomy" id="7454"/>
    <lineage>
        <taxon>Eukaryota</taxon>
        <taxon>Metazoa</taxon>
        <taxon>Ecdysozoa</taxon>
        <taxon>Arthropoda</taxon>
        <taxon>Hexapoda</taxon>
        <taxon>Insecta</taxon>
        <taxon>Pterygota</taxon>
        <taxon>Neoptera</taxon>
        <taxon>Endopterygota</taxon>
        <taxon>Hymenoptera</taxon>
        <taxon>Apocrita</taxon>
        <taxon>Aculeata</taxon>
        <taxon>Vespoidea</taxon>
        <taxon>Vespidae</taxon>
        <taxon>Vespinae</taxon>
        <taxon>Vespula</taxon>
    </lineage>
</organism>
<dbReference type="EMBL" id="JACSEA010000002">
    <property type="protein sequence ID" value="KAF7407754.1"/>
    <property type="molecule type" value="Genomic_DNA"/>
</dbReference>
<accession>A0A834KGW2</accession>
<name>A0A834KGW2_VESVU</name>
<gene>
    <name evidence="1" type="ORF">HZH66_002291</name>
</gene>
<reference evidence="1" key="1">
    <citation type="journal article" date="2020" name="G3 (Bethesda)">
        <title>High-Quality Assemblies for Three Invasive Social Wasps from the &lt;i&gt;Vespula&lt;/i&gt; Genus.</title>
        <authorList>
            <person name="Harrop T.W.R."/>
            <person name="Guhlin J."/>
            <person name="McLaughlin G.M."/>
            <person name="Permina E."/>
            <person name="Stockwell P."/>
            <person name="Gilligan J."/>
            <person name="Le Lec M.F."/>
            <person name="Gruber M.A.M."/>
            <person name="Quinn O."/>
            <person name="Lovegrove M."/>
            <person name="Duncan E.J."/>
            <person name="Remnant E.J."/>
            <person name="Van Eeckhoven J."/>
            <person name="Graham B."/>
            <person name="Knapp R.A."/>
            <person name="Langford K.W."/>
            <person name="Kronenberg Z."/>
            <person name="Press M.O."/>
            <person name="Eacker S.M."/>
            <person name="Wilson-Rankin E.E."/>
            <person name="Purcell J."/>
            <person name="Lester P.J."/>
            <person name="Dearden P.K."/>
        </authorList>
    </citation>
    <scope>NUCLEOTIDE SEQUENCE</scope>
    <source>
        <strain evidence="1">Marl-1</strain>
    </source>
</reference>
<evidence type="ECO:0000313" key="1">
    <source>
        <dbReference type="EMBL" id="KAF7407754.1"/>
    </source>
</evidence>
<sequence>MNILTEDDEFVPLHFVFCNFYGENTCFCWNNDKFIMFPYIQEKCTSLLPVFIAPGHIKVIQCFSNRVFFTCLPHGIYKLSRDGRFSVLSKSAISIGSIFFEILKTKDDCLYLENKQKKLSKLLLHLPPMSKQIEELCTFPLNMENLEHEFRNMLLDEVNMVDNLCLIGNGKKLFTLTKEVIHLIYSCDNKIMNIVPIQNDNKINGLILITNTDAIIVVHSKNNVLCYKKIYLGVDVKTLCTGLNHQHNDKIWIVYSDESKLYYMTMTLSTEIYKKVKTEETSFVCIQYYKEDKFVGLTKTKELHELSINVIENYVNEEISKDDFIDLHRDMLKDTDLIVEQIYEKAKELELWNKILLTEEDKLYRINLYACKKKIQMYPKMTVYRIAKQLFLNIDFQENLPKNVYIVCSLVSNYETTFSIKEIANNETSIDLPIAIKKLLNSLQIRMDLVTIINEEQPWFLIKDFVTDPIIERKKKLKEKQVKRDKTNFINAKINLIRNLMLTENLTMKKLSEIKKKIRKEICDF</sequence>
<dbReference type="Proteomes" id="UP000614350">
    <property type="component" value="Unassembled WGS sequence"/>
</dbReference>
<protein>
    <submittedName>
        <fullName evidence="1">Uncharacterized protein</fullName>
    </submittedName>
</protein>